<dbReference type="GO" id="GO:0016787">
    <property type="term" value="F:hydrolase activity"/>
    <property type="evidence" value="ECO:0007669"/>
    <property type="project" value="UniProtKB-KW"/>
</dbReference>
<comment type="caution">
    <text evidence="2">The sequence shown here is derived from an EMBL/GenBank/DDBJ whole genome shotgun (WGS) entry which is preliminary data.</text>
</comment>
<dbReference type="RefSeq" id="WP_124027711.1">
    <property type="nucleotide sequence ID" value="NZ_JBHRSN010000006.1"/>
</dbReference>
<protein>
    <submittedName>
        <fullName evidence="2">Alpha/beta fold hydrolase</fullName>
    </submittedName>
</protein>
<sequence>MSWNLTEEQALESGYFSHINAFWQNHVVLGQFIGEENIELHFAYCIPENPKGAIVLCNGRVETFLKYKEVIYDFYQNGFACFTLDHRGQGLSGRMTQDPQHGYVKHFAHYVDDLCTFVSNIVQPQWKGDLSLVCHSMGGAIGALTLLHRPELFERAVFCSPMFGIKPSLPDWAATAIVEAGLKINRIRNRESGYFFGQKPYTVYPFQVNPLTHSKVRYECMVELYKDTPALQLGGVTTEWLAAAKDAMNEIELRAFEISQPVLVFSSARDIIIDNKRQRIVAATMPSGELVKVAHARHELLMERDDIRNPVLARIMDFLSQ</sequence>
<keyword evidence="2" id="KW-0378">Hydrolase</keyword>
<organism evidence="2 3">
    <name type="scientific">Alteromonas sediminis</name>
    <dbReference type="NCBI Taxonomy" id="2259342"/>
    <lineage>
        <taxon>Bacteria</taxon>
        <taxon>Pseudomonadati</taxon>
        <taxon>Pseudomonadota</taxon>
        <taxon>Gammaproteobacteria</taxon>
        <taxon>Alteromonadales</taxon>
        <taxon>Alteromonadaceae</taxon>
        <taxon>Alteromonas/Salinimonas group</taxon>
        <taxon>Alteromonas</taxon>
    </lineage>
</organism>
<dbReference type="Pfam" id="PF12146">
    <property type="entry name" value="Hydrolase_4"/>
    <property type="match status" value="1"/>
</dbReference>
<dbReference type="InterPro" id="IPR029058">
    <property type="entry name" value="AB_hydrolase_fold"/>
</dbReference>
<dbReference type="Proteomes" id="UP000275281">
    <property type="component" value="Unassembled WGS sequence"/>
</dbReference>
<evidence type="ECO:0000259" key="1">
    <source>
        <dbReference type="Pfam" id="PF12146"/>
    </source>
</evidence>
<dbReference type="OrthoDB" id="9788260at2"/>
<evidence type="ECO:0000313" key="2">
    <source>
        <dbReference type="EMBL" id="RPJ66352.1"/>
    </source>
</evidence>
<dbReference type="InterPro" id="IPR051044">
    <property type="entry name" value="MAG_DAG_Lipase"/>
</dbReference>
<dbReference type="Gene3D" id="3.40.50.1820">
    <property type="entry name" value="alpha/beta hydrolase"/>
    <property type="match status" value="1"/>
</dbReference>
<name>A0A3N5XZ82_9ALTE</name>
<proteinExistence type="predicted"/>
<reference evidence="2 3" key="1">
    <citation type="submission" date="2018-11" db="EMBL/GenBank/DDBJ databases">
        <authorList>
            <person name="Ye M.-Q."/>
            <person name="Du Z.-J."/>
        </authorList>
    </citation>
    <scope>NUCLEOTIDE SEQUENCE [LARGE SCALE GENOMIC DNA]</scope>
    <source>
        <strain evidence="2 3">U0105</strain>
    </source>
</reference>
<dbReference type="SUPFAM" id="SSF53474">
    <property type="entry name" value="alpha/beta-Hydrolases"/>
    <property type="match status" value="1"/>
</dbReference>
<feature type="domain" description="Serine aminopeptidase S33" evidence="1">
    <location>
        <begin position="49"/>
        <end position="305"/>
    </location>
</feature>
<evidence type="ECO:0000313" key="3">
    <source>
        <dbReference type="Proteomes" id="UP000275281"/>
    </source>
</evidence>
<keyword evidence="3" id="KW-1185">Reference proteome</keyword>
<accession>A0A3N5XZ82</accession>
<dbReference type="AlphaFoldDB" id="A0A3N5XZ82"/>
<gene>
    <name evidence="2" type="ORF">DRW07_09660</name>
</gene>
<dbReference type="EMBL" id="RPOK01000003">
    <property type="protein sequence ID" value="RPJ66352.1"/>
    <property type="molecule type" value="Genomic_DNA"/>
</dbReference>
<dbReference type="PANTHER" id="PTHR11614">
    <property type="entry name" value="PHOSPHOLIPASE-RELATED"/>
    <property type="match status" value="1"/>
</dbReference>
<dbReference type="InterPro" id="IPR022742">
    <property type="entry name" value="Hydrolase_4"/>
</dbReference>